<comment type="caution">
    <text evidence="3">The sequence shown here is derived from an EMBL/GenBank/DDBJ whole genome shotgun (WGS) entry which is preliminary data.</text>
</comment>
<dbReference type="EMBL" id="JACGWJ010000027">
    <property type="protein sequence ID" value="KAL0308766.1"/>
    <property type="molecule type" value="Genomic_DNA"/>
</dbReference>
<name>A0AAW2KRF3_SESRA</name>
<sequence length="250" mass="28871">MSLFCVQCNPTQQKFDQRAYKCIFWGCSSLKKAYKVFDIEHNLLFDSRDFVFHEDTFPFLSTPTNTESPSLSLPVPYIDSSIDTHCPPAPTSSLHLLLQTPFLKDTHWVAALNLELQALEQNRTWELTSLPPNKRTIGSIWVFKLKFNPDGSIDRYKGRLVAKGYNQIEDVDYFDSFSPIAKSVTVRVFLDVAASKFWPLFQLDVNNAFLHGHLDEEVYMDPPEGYAKARPDQVCRYRRSLYDLKQASRQ</sequence>
<evidence type="ECO:0000313" key="3">
    <source>
        <dbReference type="EMBL" id="KAL0308766.1"/>
    </source>
</evidence>
<protein>
    <submittedName>
        <fullName evidence="3">Retrovirus-related Pol polyprotein from transposon RE2</fullName>
    </submittedName>
</protein>
<accession>A0AAW2KRF3</accession>
<dbReference type="Pfam" id="PF25597">
    <property type="entry name" value="SH3_retrovirus"/>
    <property type="match status" value="1"/>
</dbReference>
<dbReference type="AlphaFoldDB" id="A0AAW2KRF3"/>
<dbReference type="InterPro" id="IPR057670">
    <property type="entry name" value="SH3_retrovirus"/>
</dbReference>
<feature type="domain" description="Reverse transcriptase Ty1/copia-type" evidence="1">
    <location>
        <begin position="122"/>
        <end position="249"/>
    </location>
</feature>
<evidence type="ECO:0000259" key="2">
    <source>
        <dbReference type="Pfam" id="PF25597"/>
    </source>
</evidence>
<feature type="domain" description="Retroviral polymerase SH3-like" evidence="2">
    <location>
        <begin position="10"/>
        <end position="62"/>
    </location>
</feature>
<proteinExistence type="predicted"/>
<dbReference type="Pfam" id="PF07727">
    <property type="entry name" value="RVT_2"/>
    <property type="match status" value="1"/>
</dbReference>
<organism evidence="3">
    <name type="scientific">Sesamum radiatum</name>
    <name type="common">Black benniseed</name>
    <dbReference type="NCBI Taxonomy" id="300843"/>
    <lineage>
        <taxon>Eukaryota</taxon>
        <taxon>Viridiplantae</taxon>
        <taxon>Streptophyta</taxon>
        <taxon>Embryophyta</taxon>
        <taxon>Tracheophyta</taxon>
        <taxon>Spermatophyta</taxon>
        <taxon>Magnoliopsida</taxon>
        <taxon>eudicotyledons</taxon>
        <taxon>Gunneridae</taxon>
        <taxon>Pentapetalae</taxon>
        <taxon>asterids</taxon>
        <taxon>lamiids</taxon>
        <taxon>Lamiales</taxon>
        <taxon>Pedaliaceae</taxon>
        <taxon>Sesamum</taxon>
    </lineage>
</organism>
<reference evidence="3" key="1">
    <citation type="submission" date="2020-06" db="EMBL/GenBank/DDBJ databases">
        <authorList>
            <person name="Li T."/>
            <person name="Hu X."/>
            <person name="Zhang T."/>
            <person name="Song X."/>
            <person name="Zhang H."/>
            <person name="Dai N."/>
            <person name="Sheng W."/>
            <person name="Hou X."/>
            <person name="Wei L."/>
        </authorList>
    </citation>
    <scope>NUCLEOTIDE SEQUENCE</scope>
    <source>
        <strain evidence="3">G02</strain>
        <tissue evidence="3">Leaf</tissue>
    </source>
</reference>
<evidence type="ECO:0000259" key="1">
    <source>
        <dbReference type="Pfam" id="PF07727"/>
    </source>
</evidence>
<gene>
    <name evidence="3" type="ORF">Sradi_5818900</name>
</gene>
<reference evidence="3" key="2">
    <citation type="journal article" date="2024" name="Plant">
        <title>Genomic evolution and insights into agronomic trait innovations of Sesamum species.</title>
        <authorList>
            <person name="Miao H."/>
            <person name="Wang L."/>
            <person name="Qu L."/>
            <person name="Liu H."/>
            <person name="Sun Y."/>
            <person name="Le M."/>
            <person name="Wang Q."/>
            <person name="Wei S."/>
            <person name="Zheng Y."/>
            <person name="Lin W."/>
            <person name="Duan Y."/>
            <person name="Cao H."/>
            <person name="Xiong S."/>
            <person name="Wang X."/>
            <person name="Wei L."/>
            <person name="Li C."/>
            <person name="Ma Q."/>
            <person name="Ju M."/>
            <person name="Zhao R."/>
            <person name="Li G."/>
            <person name="Mu C."/>
            <person name="Tian Q."/>
            <person name="Mei H."/>
            <person name="Zhang T."/>
            <person name="Gao T."/>
            <person name="Zhang H."/>
        </authorList>
    </citation>
    <scope>NUCLEOTIDE SEQUENCE</scope>
    <source>
        <strain evidence="3">G02</strain>
    </source>
</reference>
<dbReference type="InterPro" id="IPR013103">
    <property type="entry name" value="RVT_2"/>
</dbReference>